<accession>A0ABR2X750</accession>
<feature type="compositionally biased region" description="Low complexity" evidence="1">
    <location>
        <begin position="99"/>
        <end position="120"/>
    </location>
</feature>
<feature type="domain" description="PD-(D/E)XK nuclease-like" evidence="2">
    <location>
        <begin position="199"/>
        <end position="516"/>
    </location>
</feature>
<name>A0ABR2X750_9PEZI</name>
<reference evidence="3 4" key="1">
    <citation type="submission" date="2024-02" db="EMBL/GenBank/DDBJ databases">
        <title>First draft genome assembly of two strains of Seiridium cardinale.</title>
        <authorList>
            <person name="Emiliani G."/>
            <person name="Scali E."/>
        </authorList>
    </citation>
    <scope>NUCLEOTIDE SEQUENCE [LARGE SCALE GENOMIC DNA]</scope>
    <source>
        <strain evidence="3 4">BM-138-000479</strain>
    </source>
</reference>
<proteinExistence type="predicted"/>
<keyword evidence="4" id="KW-1185">Reference proteome</keyword>
<evidence type="ECO:0000313" key="4">
    <source>
        <dbReference type="Proteomes" id="UP001465668"/>
    </source>
</evidence>
<sequence length="527" mass="58064">MYDIVAWLSDSQPDIASLPTITPPIISTPTTSRKRLRIESLLTPEGSIAAMDATSGADTALTPRKRARRPGEAHQEDTTDTERTPRISTSSLPFNDTQSRGSSRSRASTTTSSTTNNSRRSPTKQLMRLEIVPDPVLVKQMDFRAIPTELRNMVIKMESFNRGDRVVPGYLKPDITAAQPNDVAFYNFGETVFATKEVEEDEQRCGFNWRRLSLSEIMDCYLKARNCHDQGHAESAWNGMVHWAVFEMALGGLGTSVPTTIGQAGQTEMERTTTGVTPSMVPSIASITNEPGAQTRTATGCQGRDSIKVIPMICSSARITGKAKESRMVDFCLALECNPESDFDISRDGGDTTRLISQAIHDLRLRTPANTVNHTDYRPLSKTPLVLSAESKIHGEGAIQAGLQVGVWQAAHWGMLQQQCRSSAQHSSRAERGGPADPGRSCGFASSADPNGKLPPFLPGLIIQGHRWYFVASTRDDSQTTLWTERQIGATDSVLGFFQIIYALRHIAVWSATVYWPWYRTYILGVH</sequence>
<dbReference type="Proteomes" id="UP001465668">
    <property type="component" value="Unassembled WGS sequence"/>
</dbReference>
<feature type="compositionally biased region" description="Polar residues" evidence="1">
    <location>
        <begin position="86"/>
        <end position="98"/>
    </location>
</feature>
<dbReference type="InterPro" id="IPR046797">
    <property type="entry name" value="PDDEXK_12"/>
</dbReference>
<evidence type="ECO:0000259" key="2">
    <source>
        <dbReference type="Pfam" id="PF20516"/>
    </source>
</evidence>
<dbReference type="Pfam" id="PF20516">
    <property type="entry name" value="PDDEXK_12"/>
    <property type="match status" value="1"/>
</dbReference>
<gene>
    <name evidence="3" type="ORF">SCAR479_13712</name>
</gene>
<feature type="region of interest" description="Disordered" evidence="1">
    <location>
        <begin position="424"/>
        <end position="445"/>
    </location>
</feature>
<feature type="region of interest" description="Disordered" evidence="1">
    <location>
        <begin position="47"/>
        <end position="127"/>
    </location>
</feature>
<organism evidence="3 4">
    <name type="scientific">Seiridium cardinale</name>
    <dbReference type="NCBI Taxonomy" id="138064"/>
    <lineage>
        <taxon>Eukaryota</taxon>
        <taxon>Fungi</taxon>
        <taxon>Dikarya</taxon>
        <taxon>Ascomycota</taxon>
        <taxon>Pezizomycotina</taxon>
        <taxon>Sordariomycetes</taxon>
        <taxon>Xylariomycetidae</taxon>
        <taxon>Amphisphaeriales</taxon>
        <taxon>Sporocadaceae</taxon>
        <taxon>Seiridium</taxon>
    </lineage>
</organism>
<comment type="caution">
    <text evidence="3">The sequence shown here is derived from an EMBL/GenBank/DDBJ whole genome shotgun (WGS) entry which is preliminary data.</text>
</comment>
<protein>
    <submittedName>
        <fullName evidence="3">PD-(D/E)XK nuclease-like domain-containing protein</fullName>
    </submittedName>
</protein>
<feature type="compositionally biased region" description="Basic and acidic residues" evidence="1">
    <location>
        <begin position="69"/>
        <end position="85"/>
    </location>
</feature>
<dbReference type="EMBL" id="JARVKM010000117">
    <property type="protein sequence ID" value="KAK9769593.1"/>
    <property type="molecule type" value="Genomic_DNA"/>
</dbReference>
<evidence type="ECO:0000313" key="3">
    <source>
        <dbReference type="EMBL" id="KAK9769593.1"/>
    </source>
</evidence>
<evidence type="ECO:0000256" key="1">
    <source>
        <dbReference type="SAM" id="MobiDB-lite"/>
    </source>
</evidence>